<keyword evidence="2" id="KW-1133">Transmembrane helix</keyword>
<comment type="caution">
    <text evidence="3">The sequence shown here is derived from an EMBL/GenBank/DDBJ whole genome shotgun (WGS) entry which is preliminary data.</text>
</comment>
<protein>
    <submittedName>
        <fullName evidence="3">Uncharacterized protein DUF4229</fullName>
    </submittedName>
</protein>
<dbReference type="InterPro" id="IPR025323">
    <property type="entry name" value="DUF4229"/>
</dbReference>
<feature type="compositionally biased region" description="Basic and acidic residues" evidence="1">
    <location>
        <begin position="67"/>
        <end position="79"/>
    </location>
</feature>
<reference evidence="3 4" key="1">
    <citation type="submission" date="2019-03" db="EMBL/GenBank/DDBJ databases">
        <title>Genomic Encyclopedia of Archaeal and Bacterial Type Strains, Phase II (KMG-II): from individual species to whole genera.</title>
        <authorList>
            <person name="Goeker M."/>
        </authorList>
    </citation>
    <scope>NUCLEOTIDE SEQUENCE [LARGE SCALE GENOMIC DNA]</scope>
    <source>
        <strain evidence="3 4">DSM 24782</strain>
    </source>
</reference>
<organism evidence="3 4">
    <name type="scientific">Amnibacterium kyonggiense</name>
    <dbReference type="NCBI Taxonomy" id="595671"/>
    <lineage>
        <taxon>Bacteria</taxon>
        <taxon>Bacillati</taxon>
        <taxon>Actinomycetota</taxon>
        <taxon>Actinomycetes</taxon>
        <taxon>Micrococcales</taxon>
        <taxon>Microbacteriaceae</taxon>
        <taxon>Amnibacterium</taxon>
    </lineage>
</organism>
<gene>
    <name evidence="3" type="ORF">CLV52_0180</name>
</gene>
<dbReference type="OrthoDB" id="9853081at2"/>
<dbReference type="RefSeq" id="WP_133764004.1">
    <property type="nucleotide sequence ID" value="NZ_BAAARP010000001.1"/>
</dbReference>
<dbReference type="Proteomes" id="UP000295344">
    <property type="component" value="Unassembled WGS sequence"/>
</dbReference>
<dbReference type="Pfam" id="PF14012">
    <property type="entry name" value="DUF4229"/>
    <property type="match status" value="1"/>
</dbReference>
<feature type="region of interest" description="Disordered" evidence="1">
    <location>
        <begin position="67"/>
        <end position="103"/>
    </location>
</feature>
<feature type="transmembrane region" description="Helical" evidence="2">
    <location>
        <begin position="7"/>
        <end position="31"/>
    </location>
</feature>
<keyword evidence="2" id="KW-0812">Transmembrane</keyword>
<proteinExistence type="predicted"/>
<evidence type="ECO:0000313" key="3">
    <source>
        <dbReference type="EMBL" id="TDS79645.1"/>
    </source>
</evidence>
<evidence type="ECO:0000313" key="4">
    <source>
        <dbReference type="Proteomes" id="UP000295344"/>
    </source>
</evidence>
<name>A0A4R7FPH1_9MICO</name>
<dbReference type="EMBL" id="SOAM01000001">
    <property type="protein sequence ID" value="TDS79645.1"/>
    <property type="molecule type" value="Genomic_DNA"/>
</dbReference>
<evidence type="ECO:0000256" key="1">
    <source>
        <dbReference type="SAM" id="MobiDB-lite"/>
    </source>
</evidence>
<keyword evidence="4" id="KW-1185">Reference proteome</keyword>
<evidence type="ECO:0000256" key="2">
    <source>
        <dbReference type="SAM" id="Phobius"/>
    </source>
</evidence>
<sequence length="103" mass="11056">MAGQRNSIALAFVAYSALRLAVFVVPLVVIYALSRNAILSAVLATVIGFALSMILLPRQRARMAEQIEERTATRRRVTDEAVEDEAVDGAGDQNDSAAASPRP</sequence>
<accession>A0A4R7FPH1</accession>
<feature type="transmembrane region" description="Helical" evidence="2">
    <location>
        <begin position="37"/>
        <end position="56"/>
    </location>
</feature>
<dbReference type="AlphaFoldDB" id="A0A4R7FPH1"/>
<keyword evidence="2" id="KW-0472">Membrane</keyword>